<proteinExistence type="predicted"/>
<keyword evidence="2" id="KW-0812">Transmembrane</keyword>
<organism evidence="3 4">
    <name type="scientific">Orbilia oligospora</name>
    <name type="common">Nematode-trapping fungus</name>
    <name type="synonym">Arthrobotrys oligospora</name>
    <dbReference type="NCBI Taxonomy" id="2813651"/>
    <lineage>
        <taxon>Eukaryota</taxon>
        <taxon>Fungi</taxon>
        <taxon>Dikarya</taxon>
        <taxon>Ascomycota</taxon>
        <taxon>Pezizomycotina</taxon>
        <taxon>Orbiliomycetes</taxon>
        <taxon>Orbiliales</taxon>
        <taxon>Orbiliaceae</taxon>
        <taxon>Orbilia</taxon>
    </lineage>
</organism>
<evidence type="ECO:0000256" key="2">
    <source>
        <dbReference type="SAM" id="Phobius"/>
    </source>
</evidence>
<sequence>MGQLSIGVICGIIIAILFIICFCIGVLVWVLQGSRDGQKSKVMVTMSGTTIRNKEGGVSVLEAAWIPAHHHHHVGPGKTYRSNSSRRVSTSFSDASNDTPPLDLERGVSPRNSMKRSSYMSAKKLEIPEALAEEDSEDDNLSSGKGGTESSSDESGAVTPAEAPTPRIYIQDVDTSPASSPGFERTFDFHNLLQSVKGLSTDPDEKAAIHAV</sequence>
<protein>
    <submittedName>
        <fullName evidence="3">Uncharacterized protein</fullName>
    </submittedName>
</protein>
<keyword evidence="2" id="KW-1133">Transmembrane helix</keyword>
<feature type="compositionally biased region" description="Acidic residues" evidence="1">
    <location>
        <begin position="131"/>
        <end position="140"/>
    </location>
</feature>
<reference evidence="3 4" key="1">
    <citation type="submission" date="2019-06" db="EMBL/GenBank/DDBJ databases">
        <authorList>
            <person name="Palmer J.M."/>
        </authorList>
    </citation>
    <scope>NUCLEOTIDE SEQUENCE [LARGE SCALE GENOMIC DNA]</scope>
    <source>
        <strain evidence="3 4">TWF191</strain>
    </source>
</reference>
<feature type="compositionally biased region" description="Polar residues" evidence="1">
    <location>
        <begin position="110"/>
        <end position="120"/>
    </location>
</feature>
<dbReference type="AlphaFoldDB" id="A0A6G1MP38"/>
<evidence type="ECO:0000256" key="1">
    <source>
        <dbReference type="SAM" id="MobiDB-lite"/>
    </source>
</evidence>
<comment type="caution">
    <text evidence="3">The sequence shown here is derived from an EMBL/GenBank/DDBJ whole genome shotgun (WGS) entry which is preliminary data.</text>
</comment>
<feature type="transmembrane region" description="Helical" evidence="2">
    <location>
        <begin position="6"/>
        <end position="31"/>
    </location>
</feature>
<evidence type="ECO:0000313" key="3">
    <source>
        <dbReference type="EMBL" id="KAF3202782.1"/>
    </source>
</evidence>
<accession>A0A6G1MP38</accession>
<feature type="region of interest" description="Disordered" evidence="1">
    <location>
        <begin position="71"/>
        <end position="185"/>
    </location>
</feature>
<name>A0A6G1MP38_ORBOL</name>
<dbReference type="EMBL" id="WIPF01000163">
    <property type="protein sequence ID" value="KAF3202782.1"/>
    <property type="molecule type" value="Genomic_DNA"/>
</dbReference>
<gene>
    <name evidence="3" type="ORF">TWF191_002872</name>
</gene>
<feature type="compositionally biased region" description="Low complexity" evidence="1">
    <location>
        <begin position="81"/>
        <end position="96"/>
    </location>
</feature>
<evidence type="ECO:0000313" key="4">
    <source>
        <dbReference type="Proteomes" id="UP000483672"/>
    </source>
</evidence>
<keyword evidence="2" id="KW-0472">Membrane</keyword>
<dbReference type="Proteomes" id="UP000483672">
    <property type="component" value="Unassembled WGS sequence"/>
</dbReference>